<name>A0A4Y7JXS4_PAPSO</name>
<organism evidence="2 3">
    <name type="scientific">Papaver somniferum</name>
    <name type="common">Opium poppy</name>
    <dbReference type="NCBI Taxonomy" id="3469"/>
    <lineage>
        <taxon>Eukaryota</taxon>
        <taxon>Viridiplantae</taxon>
        <taxon>Streptophyta</taxon>
        <taxon>Embryophyta</taxon>
        <taxon>Tracheophyta</taxon>
        <taxon>Spermatophyta</taxon>
        <taxon>Magnoliopsida</taxon>
        <taxon>Ranunculales</taxon>
        <taxon>Papaveraceae</taxon>
        <taxon>Papaveroideae</taxon>
        <taxon>Papaver</taxon>
    </lineage>
</organism>
<proteinExistence type="predicted"/>
<feature type="region of interest" description="Disordered" evidence="1">
    <location>
        <begin position="49"/>
        <end position="76"/>
    </location>
</feature>
<feature type="compositionally biased region" description="Basic and acidic residues" evidence="1">
    <location>
        <begin position="53"/>
        <end position="76"/>
    </location>
</feature>
<evidence type="ECO:0000256" key="1">
    <source>
        <dbReference type="SAM" id="MobiDB-lite"/>
    </source>
</evidence>
<sequence>MENFLVAKERRTCKTIKFLQAQIGVLEFMGSIQMKRKLIWIPKMELNSEENMATEKKKKEKRKAQEDGVEPERTLEENLATLRKQKENLRTKEHGIKSEQYDGVESSIEVKKIKKSSDYVLEAEKSHQMLLQADALSRGITSKHVQ</sequence>
<gene>
    <name evidence="2" type="ORF">C5167_008546</name>
</gene>
<evidence type="ECO:0000313" key="2">
    <source>
        <dbReference type="EMBL" id="RZC64852.1"/>
    </source>
</evidence>
<dbReference type="Proteomes" id="UP000316621">
    <property type="component" value="Chromosome 6"/>
</dbReference>
<protein>
    <submittedName>
        <fullName evidence="2">Uncharacterized protein</fullName>
    </submittedName>
</protein>
<keyword evidence="3" id="KW-1185">Reference proteome</keyword>
<evidence type="ECO:0000313" key="3">
    <source>
        <dbReference type="Proteomes" id="UP000316621"/>
    </source>
</evidence>
<dbReference type="Gramene" id="RZC64852">
    <property type="protein sequence ID" value="RZC64852"/>
    <property type="gene ID" value="C5167_008546"/>
</dbReference>
<accession>A0A4Y7JXS4</accession>
<dbReference type="EMBL" id="CM010720">
    <property type="protein sequence ID" value="RZC64852.1"/>
    <property type="molecule type" value="Genomic_DNA"/>
</dbReference>
<reference evidence="2 3" key="1">
    <citation type="journal article" date="2018" name="Science">
        <title>The opium poppy genome and morphinan production.</title>
        <authorList>
            <person name="Guo L."/>
            <person name="Winzer T."/>
            <person name="Yang X."/>
            <person name="Li Y."/>
            <person name="Ning Z."/>
            <person name="He Z."/>
            <person name="Teodor R."/>
            <person name="Lu Y."/>
            <person name="Bowser T.A."/>
            <person name="Graham I.A."/>
            <person name="Ye K."/>
        </authorList>
    </citation>
    <scope>NUCLEOTIDE SEQUENCE [LARGE SCALE GENOMIC DNA]</scope>
    <source>
        <strain evidence="3">cv. HN1</strain>
        <tissue evidence="2">Leaves</tissue>
    </source>
</reference>
<dbReference type="AlphaFoldDB" id="A0A4Y7JXS4"/>